<accession>A0A494XNI0</accession>
<gene>
    <name evidence="6 8" type="primary">mtnB</name>
    <name evidence="8" type="ORF">D7S86_20290</name>
</gene>
<keyword evidence="2 6" id="KW-0479">Metal-binding</keyword>
<dbReference type="GO" id="GO:0019509">
    <property type="term" value="P:L-methionine salvage from methylthioadenosine"/>
    <property type="evidence" value="ECO:0007669"/>
    <property type="project" value="UniProtKB-UniRule"/>
</dbReference>
<sequence length="217" mass="24034">MNSTLGHVDRASVVTLEQAALELVEVGRYLGQQGLVPATSGNFSRRLNPHAVAVTATGLDKGFLSVEHILESPLDGPKPPRSSFETELHRELYRRNPDIQSVLHVHSVASTLLSQRYAAAGELRIVGYELQKALFGILDQHVEAVLPIVENDQDIDRLAQTVTRRLADTQGTVVGYLVEGHGLYTWGRSVEDARRHVIGVEFLLNCELEKLRWGRPS</sequence>
<dbReference type="SMART" id="SM01007">
    <property type="entry name" value="Aldolase_II"/>
    <property type="match status" value="1"/>
</dbReference>
<evidence type="ECO:0000256" key="6">
    <source>
        <dbReference type="HAMAP-Rule" id="MF_01677"/>
    </source>
</evidence>
<dbReference type="GO" id="GO:0046570">
    <property type="term" value="F:methylthioribulose 1-phosphate dehydratase activity"/>
    <property type="evidence" value="ECO:0007669"/>
    <property type="project" value="UniProtKB-UniRule"/>
</dbReference>
<evidence type="ECO:0000313" key="9">
    <source>
        <dbReference type="Proteomes" id="UP000270342"/>
    </source>
</evidence>
<evidence type="ECO:0000256" key="5">
    <source>
        <dbReference type="ARBA" id="ARBA00023239"/>
    </source>
</evidence>
<organism evidence="8 9">
    <name type="scientific">Pararobbsia silviterrae</name>
    <dbReference type="NCBI Taxonomy" id="1792498"/>
    <lineage>
        <taxon>Bacteria</taxon>
        <taxon>Pseudomonadati</taxon>
        <taxon>Pseudomonadota</taxon>
        <taxon>Betaproteobacteria</taxon>
        <taxon>Burkholderiales</taxon>
        <taxon>Burkholderiaceae</taxon>
        <taxon>Pararobbsia</taxon>
    </lineage>
</organism>
<dbReference type="Pfam" id="PF00596">
    <property type="entry name" value="Aldolase_II"/>
    <property type="match status" value="1"/>
</dbReference>
<dbReference type="SUPFAM" id="SSF53639">
    <property type="entry name" value="AraD/HMP-PK domain-like"/>
    <property type="match status" value="1"/>
</dbReference>
<comment type="catalytic activity">
    <reaction evidence="6">
        <text>5-(methylsulfanyl)-D-ribulose 1-phosphate = 5-methylsulfanyl-2,3-dioxopentyl phosphate + H2O</text>
        <dbReference type="Rhea" id="RHEA:15549"/>
        <dbReference type="ChEBI" id="CHEBI:15377"/>
        <dbReference type="ChEBI" id="CHEBI:58548"/>
        <dbReference type="ChEBI" id="CHEBI:58828"/>
        <dbReference type="EC" id="4.2.1.109"/>
    </reaction>
</comment>
<feature type="binding site" evidence="6">
    <location>
        <position position="104"/>
    </location>
    <ligand>
        <name>Zn(2+)</name>
        <dbReference type="ChEBI" id="CHEBI:29105"/>
    </ligand>
</feature>
<feature type="domain" description="Class II aldolase/adducin N-terminal" evidence="7">
    <location>
        <begin position="21"/>
        <end position="208"/>
    </location>
</feature>
<name>A0A494XNI0_9BURK</name>
<dbReference type="PANTHER" id="PTHR22789:SF0">
    <property type="entry name" value="3-OXO-TETRONATE 4-PHOSPHATE DECARBOXYLASE-RELATED"/>
    <property type="match status" value="1"/>
</dbReference>
<dbReference type="Gene3D" id="3.40.225.10">
    <property type="entry name" value="Class II aldolase/adducin N-terminal domain"/>
    <property type="match status" value="1"/>
</dbReference>
<feature type="binding site" evidence="6">
    <location>
        <position position="106"/>
    </location>
    <ligand>
        <name>Zn(2+)</name>
        <dbReference type="ChEBI" id="CHEBI:29105"/>
    </ligand>
</feature>
<evidence type="ECO:0000313" key="8">
    <source>
        <dbReference type="EMBL" id="RKP49634.1"/>
    </source>
</evidence>
<evidence type="ECO:0000256" key="2">
    <source>
        <dbReference type="ARBA" id="ARBA00022723"/>
    </source>
</evidence>
<evidence type="ECO:0000259" key="7">
    <source>
        <dbReference type="SMART" id="SM01007"/>
    </source>
</evidence>
<proteinExistence type="inferred from homology"/>
<dbReference type="Proteomes" id="UP000270342">
    <property type="component" value="Unassembled WGS sequence"/>
</dbReference>
<keyword evidence="5 6" id="KW-0456">Lyase</keyword>
<dbReference type="InterPro" id="IPR050197">
    <property type="entry name" value="Aldolase_class_II_sugar_metab"/>
</dbReference>
<comment type="pathway">
    <text evidence="6">Amino-acid biosynthesis; L-methionine biosynthesis via salvage pathway; L-methionine from S-methyl-5-thio-alpha-D-ribose 1-phosphate: step 2/6.</text>
</comment>
<comment type="caution">
    <text evidence="8">The sequence shown here is derived from an EMBL/GenBank/DDBJ whole genome shotgun (WGS) entry which is preliminary data.</text>
</comment>
<dbReference type="EMBL" id="RBZU01000010">
    <property type="protein sequence ID" value="RKP49634.1"/>
    <property type="molecule type" value="Genomic_DNA"/>
</dbReference>
<keyword evidence="3 6" id="KW-0862">Zinc</keyword>
<dbReference type="EC" id="4.2.1.109" evidence="6"/>
<keyword evidence="4 6" id="KW-0486">Methionine biosynthesis</keyword>
<dbReference type="InterPro" id="IPR036409">
    <property type="entry name" value="Aldolase_II/adducin_N_sf"/>
</dbReference>
<comment type="cofactor">
    <cofactor evidence="6">
        <name>Zn(2+)</name>
        <dbReference type="ChEBI" id="CHEBI:29105"/>
    </cofactor>
    <text evidence="6">Binds 1 zinc ion per subunit.</text>
</comment>
<dbReference type="OrthoDB" id="5500703at2"/>
<evidence type="ECO:0000256" key="1">
    <source>
        <dbReference type="ARBA" id="ARBA00022605"/>
    </source>
</evidence>
<keyword evidence="9" id="KW-1185">Reference proteome</keyword>
<dbReference type="GO" id="GO:0016832">
    <property type="term" value="F:aldehyde-lyase activity"/>
    <property type="evidence" value="ECO:0007669"/>
    <property type="project" value="TreeGrafter"/>
</dbReference>
<evidence type="ECO:0000256" key="3">
    <source>
        <dbReference type="ARBA" id="ARBA00022833"/>
    </source>
</evidence>
<comment type="function">
    <text evidence="6">Catalyzes the dehydration of methylthioribulose-1-phosphate (MTRu-1-P) into 2,3-diketo-5-methylthiopentyl-1-phosphate (DK-MTP-1-P).</text>
</comment>
<dbReference type="PANTHER" id="PTHR22789">
    <property type="entry name" value="FUCULOSE PHOSPHATE ALDOLASE"/>
    <property type="match status" value="1"/>
</dbReference>
<dbReference type="GO" id="GO:0008270">
    <property type="term" value="F:zinc ion binding"/>
    <property type="evidence" value="ECO:0007669"/>
    <property type="project" value="UniProtKB-UniRule"/>
</dbReference>
<dbReference type="RefSeq" id="WP_121088682.1">
    <property type="nucleotide sequence ID" value="NZ_RBZU01000010.1"/>
</dbReference>
<dbReference type="InterPro" id="IPR001303">
    <property type="entry name" value="Aldolase_II/adducin_N"/>
</dbReference>
<dbReference type="UniPathway" id="UPA00904">
    <property type="reaction ID" value="UER00875"/>
</dbReference>
<keyword evidence="1 6" id="KW-0028">Amino-acid biosynthesis</keyword>
<reference evidence="8 9" key="1">
    <citation type="submission" date="2018-10" db="EMBL/GenBank/DDBJ databases">
        <title>Robbsia sp. DHC34, isolated from soil.</title>
        <authorList>
            <person name="Gao Z.-H."/>
            <person name="Qiu L.-H."/>
        </authorList>
    </citation>
    <scope>NUCLEOTIDE SEQUENCE [LARGE SCALE GENOMIC DNA]</scope>
    <source>
        <strain evidence="8 9">DHC34</strain>
    </source>
</reference>
<dbReference type="NCBIfam" id="TIGR03328">
    <property type="entry name" value="salvage_mtnB"/>
    <property type="match status" value="1"/>
</dbReference>
<protein>
    <recommendedName>
        <fullName evidence="6">Methylthioribulose-1-phosphate dehydratase</fullName>
        <shortName evidence="6">MTRu-1-P dehydratase</shortName>
        <ecNumber evidence="6">4.2.1.109</ecNumber>
    </recommendedName>
</protein>
<evidence type="ECO:0000256" key="4">
    <source>
        <dbReference type="ARBA" id="ARBA00023167"/>
    </source>
</evidence>
<dbReference type="InterPro" id="IPR017714">
    <property type="entry name" value="MethylthioRu-1-P_deHdtase_MtnB"/>
</dbReference>
<dbReference type="GO" id="GO:0019323">
    <property type="term" value="P:pentose catabolic process"/>
    <property type="evidence" value="ECO:0007669"/>
    <property type="project" value="TreeGrafter"/>
</dbReference>
<dbReference type="GO" id="GO:0005829">
    <property type="term" value="C:cytosol"/>
    <property type="evidence" value="ECO:0007669"/>
    <property type="project" value="TreeGrafter"/>
</dbReference>
<dbReference type="AlphaFoldDB" id="A0A494XNI0"/>
<comment type="similarity">
    <text evidence="6">Belongs to the aldolase class II family. MtnB subfamily.</text>
</comment>
<dbReference type="HAMAP" id="MF_01677">
    <property type="entry name" value="Salvage_MtnB"/>
    <property type="match status" value="1"/>
</dbReference>